<proteinExistence type="predicted"/>
<reference evidence="1" key="1">
    <citation type="submission" date="2014-09" db="EMBL/GenBank/DDBJ databases">
        <authorList>
            <person name="Magalhaes I.L.F."/>
            <person name="Oliveira U."/>
            <person name="Santos F.R."/>
            <person name="Vidigal T.H.D.A."/>
            <person name="Brescovit A.D."/>
            <person name="Santos A.J."/>
        </authorList>
    </citation>
    <scope>NUCLEOTIDE SEQUENCE</scope>
    <source>
        <tissue evidence="1">Shoot tissue taken approximately 20 cm above the soil surface</tissue>
    </source>
</reference>
<organism evidence="1">
    <name type="scientific">Arundo donax</name>
    <name type="common">Giant reed</name>
    <name type="synonym">Donax arundinaceus</name>
    <dbReference type="NCBI Taxonomy" id="35708"/>
    <lineage>
        <taxon>Eukaryota</taxon>
        <taxon>Viridiplantae</taxon>
        <taxon>Streptophyta</taxon>
        <taxon>Embryophyta</taxon>
        <taxon>Tracheophyta</taxon>
        <taxon>Spermatophyta</taxon>
        <taxon>Magnoliopsida</taxon>
        <taxon>Liliopsida</taxon>
        <taxon>Poales</taxon>
        <taxon>Poaceae</taxon>
        <taxon>PACMAD clade</taxon>
        <taxon>Arundinoideae</taxon>
        <taxon>Arundineae</taxon>
        <taxon>Arundo</taxon>
    </lineage>
</organism>
<evidence type="ECO:0000313" key="1">
    <source>
        <dbReference type="EMBL" id="JAE24877.1"/>
    </source>
</evidence>
<accession>A0A0A9GK60</accession>
<sequence>MKKSFIQFEQLKENDRIDKIRHSSENGSFLF</sequence>
<reference evidence="1" key="2">
    <citation type="journal article" date="2015" name="Data Brief">
        <title>Shoot transcriptome of the giant reed, Arundo donax.</title>
        <authorList>
            <person name="Barrero R.A."/>
            <person name="Guerrero F.D."/>
            <person name="Moolhuijzen P."/>
            <person name="Goolsby J.A."/>
            <person name="Tidwell J."/>
            <person name="Bellgard S.E."/>
            <person name="Bellgard M.I."/>
        </authorList>
    </citation>
    <scope>NUCLEOTIDE SEQUENCE</scope>
    <source>
        <tissue evidence="1">Shoot tissue taken approximately 20 cm above the soil surface</tissue>
    </source>
</reference>
<name>A0A0A9GK60_ARUDO</name>
<dbReference type="AlphaFoldDB" id="A0A0A9GK60"/>
<protein>
    <submittedName>
        <fullName evidence="1">Uncharacterized protein</fullName>
    </submittedName>
</protein>
<dbReference type="EMBL" id="GBRH01173019">
    <property type="protein sequence ID" value="JAE24877.1"/>
    <property type="molecule type" value="Transcribed_RNA"/>
</dbReference>